<evidence type="ECO:0000256" key="5">
    <source>
        <dbReference type="PROSITE-ProRule" id="PRU00473"/>
    </source>
</evidence>
<reference evidence="9" key="1">
    <citation type="submission" date="2020-07" db="EMBL/GenBank/DDBJ databases">
        <title>Complete genome sequencing of Coprobacter sp. strain 2CBH44.</title>
        <authorList>
            <person name="Sakamoto M."/>
            <person name="Murakami T."/>
            <person name="Mori H."/>
        </authorList>
    </citation>
    <scope>NUCLEOTIDE SEQUENCE [LARGE SCALE GENOMIC DNA]</scope>
    <source>
        <strain evidence="9">2CBH44</strain>
    </source>
</reference>
<feature type="repeat" description="TPR" evidence="4">
    <location>
        <begin position="93"/>
        <end position="126"/>
    </location>
</feature>
<gene>
    <name evidence="8" type="ORF">Cop2CBH44_26700</name>
</gene>
<dbReference type="InterPro" id="IPR050330">
    <property type="entry name" value="Bact_OuterMem_StrucFunc"/>
</dbReference>
<accession>A0A7G1I4B1</accession>
<dbReference type="InterPro" id="IPR006664">
    <property type="entry name" value="OMP_bac"/>
</dbReference>
<feature type="signal peptide" evidence="6">
    <location>
        <begin position="1"/>
        <end position="21"/>
    </location>
</feature>
<dbReference type="InterPro" id="IPR011990">
    <property type="entry name" value="TPR-like_helical_dom_sf"/>
</dbReference>
<dbReference type="InterPro" id="IPR011659">
    <property type="entry name" value="WD40"/>
</dbReference>
<evidence type="ECO:0000313" key="8">
    <source>
        <dbReference type="EMBL" id="BCI64317.1"/>
    </source>
</evidence>
<keyword evidence="6" id="KW-0732">Signal</keyword>
<evidence type="ECO:0000256" key="1">
    <source>
        <dbReference type="ARBA" id="ARBA00004442"/>
    </source>
</evidence>
<dbReference type="Gene3D" id="3.30.1330.60">
    <property type="entry name" value="OmpA-like domain"/>
    <property type="match status" value="1"/>
</dbReference>
<comment type="subcellular location">
    <subcellularLocation>
        <location evidence="1">Cell outer membrane</location>
    </subcellularLocation>
</comment>
<dbReference type="Gene3D" id="1.25.40.10">
    <property type="entry name" value="Tetratricopeptide repeat domain"/>
    <property type="match status" value="1"/>
</dbReference>
<dbReference type="InterPro" id="IPR011042">
    <property type="entry name" value="6-blade_b-propeller_TolB-like"/>
</dbReference>
<proteinExistence type="predicted"/>
<dbReference type="SUPFAM" id="SSF103088">
    <property type="entry name" value="OmpA-like"/>
    <property type="match status" value="1"/>
</dbReference>
<dbReference type="GO" id="GO:0009279">
    <property type="term" value="C:cell outer membrane"/>
    <property type="evidence" value="ECO:0007669"/>
    <property type="project" value="UniProtKB-SubCell"/>
</dbReference>
<evidence type="ECO:0000256" key="6">
    <source>
        <dbReference type="SAM" id="SignalP"/>
    </source>
</evidence>
<keyword evidence="2 5" id="KW-0472">Membrane</keyword>
<feature type="domain" description="OmpA-like" evidence="7">
    <location>
        <begin position="507"/>
        <end position="651"/>
    </location>
</feature>
<keyword evidence="4" id="KW-0802">TPR repeat</keyword>
<protein>
    <submittedName>
        <fullName evidence="8">Cell envelope biogenesis protein OmpA</fullName>
    </submittedName>
</protein>
<dbReference type="PANTHER" id="PTHR30329:SF21">
    <property type="entry name" value="LIPOPROTEIN YIAD-RELATED"/>
    <property type="match status" value="1"/>
</dbReference>
<name>A0A7G1I4B1_9BACT</name>
<keyword evidence="9" id="KW-1185">Reference proteome</keyword>
<dbReference type="PANTHER" id="PTHR30329">
    <property type="entry name" value="STATOR ELEMENT OF FLAGELLAR MOTOR COMPLEX"/>
    <property type="match status" value="1"/>
</dbReference>
<sequence>MKEHFLYLLFLLGVLSSCGNAKLSTADAQFARGEFFDAAATYRKVYAKTSPRKERALRGKIAYKMATCYRRMNAAPRATGAYQNAIRYHYKDSMAYFYLARSFQMQGKYKDAIKNYNLFLERKPGDMLAKNGIRGCEMAVDWKKNPTRYVVKRADLFNSRRSDCCPMFLGKDYDQLYFTSSTEKATGTRKSEITGTKNNDIFFSKKDEKGAWTKPQIIEGELNSELDEGIISFSPDGTLMYLTKAPREPNADTSVEIYTSSRSGAKWGTPQKLEITGDTISVFAHPAVSPDGNYLYFTSDMPGGQGGKDIWRIALNEKGEGTLENMGPQINTPGDEMFPYIRDNGVLYFASDGHPGMGGLDLFKASQNEYGVWKIENLQAPINSMSDDFGITFGQGESGFFSSNRNDARGYDHIYSFELPQIEVWIEGGVFDWDEEPIPDAVIRIVGKDGTNQKAISRKDGSYKFKLDLGTEYVMMAGCRGFLNSKYELITSNEEKNEVYRADFILASLTKPVLIENIFYDFDRATLRPESTKALDELIKLLNDNPNVTIELAAHTDMKGADSYNLRLSERRAQSVVDYLIKGGIKADRLTPKGYGESRPKTITKKIAKQYPFFKEGDILTEEYILALPEEQQEVANQINRRTEFQVLKTTYDLF</sequence>
<dbReference type="SUPFAM" id="SSF49464">
    <property type="entry name" value="Carboxypeptidase regulatory domain-like"/>
    <property type="match status" value="1"/>
</dbReference>
<dbReference type="Gene3D" id="2.120.10.30">
    <property type="entry name" value="TolB, C-terminal domain"/>
    <property type="match status" value="1"/>
</dbReference>
<dbReference type="InterPro" id="IPR008969">
    <property type="entry name" value="CarboxyPept-like_regulatory"/>
</dbReference>
<evidence type="ECO:0000256" key="2">
    <source>
        <dbReference type="ARBA" id="ARBA00023136"/>
    </source>
</evidence>
<dbReference type="RefSeq" id="WP_021929559.1">
    <property type="nucleotide sequence ID" value="NZ_AP023322.1"/>
</dbReference>
<dbReference type="AlphaFoldDB" id="A0A7G1I4B1"/>
<keyword evidence="3" id="KW-0998">Cell outer membrane</keyword>
<dbReference type="SMART" id="SM00028">
    <property type="entry name" value="TPR"/>
    <property type="match status" value="2"/>
</dbReference>
<dbReference type="InterPro" id="IPR036737">
    <property type="entry name" value="OmpA-like_sf"/>
</dbReference>
<evidence type="ECO:0000256" key="3">
    <source>
        <dbReference type="ARBA" id="ARBA00023237"/>
    </source>
</evidence>
<organism evidence="8 9">
    <name type="scientific">Coprobacter secundus subsp. similis</name>
    <dbReference type="NCBI Taxonomy" id="2751153"/>
    <lineage>
        <taxon>Bacteria</taxon>
        <taxon>Pseudomonadati</taxon>
        <taxon>Bacteroidota</taxon>
        <taxon>Bacteroidia</taxon>
        <taxon>Bacteroidales</taxon>
        <taxon>Barnesiellaceae</taxon>
        <taxon>Coprobacter</taxon>
    </lineage>
</organism>
<evidence type="ECO:0000313" key="9">
    <source>
        <dbReference type="Proteomes" id="UP000594042"/>
    </source>
</evidence>
<dbReference type="Proteomes" id="UP000594042">
    <property type="component" value="Chromosome"/>
</dbReference>
<dbReference type="PROSITE" id="PS51257">
    <property type="entry name" value="PROKAR_LIPOPROTEIN"/>
    <property type="match status" value="1"/>
</dbReference>
<dbReference type="PROSITE" id="PS51123">
    <property type="entry name" value="OMPA_2"/>
    <property type="match status" value="1"/>
</dbReference>
<dbReference type="InterPro" id="IPR006665">
    <property type="entry name" value="OmpA-like"/>
</dbReference>
<dbReference type="InterPro" id="IPR019734">
    <property type="entry name" value="TPR_rpt"/>
</dbReference>
<dbReference type="SUPFAM" id="SSF48452">
    <property type="entry name" value="TPR-like"/>
    <property type="match status" value="1"/>
</dbReference>
<dbReference type="KEGG" id="copr:Cop2CBH44_26700"/>
<dbReference type="Pfam" id="PF00691">
    <property type="entry name" value="OmpA"/>
    <property type="match status" value="1"/>
</dbReference>
<dbReference type="Gene3D" id="2.60.40.1120">
    <property type="entry name" value="Carboxypeptidase-like, regulatory domain"/>
    <property type="match status" value="1"/>
</dbReference>
<feature type="chain" id="PRO_5028874800" evidence="6">
    <location>
        <begin position="22"/>
        <end position="655"/>
    </location>
</feature>
<dbReference type="SUPFAM" id="SSF82171">
    <property type="entry name" value="DPP6 N-terminal domain-like"/>
    <property type="match status" value="1"/>
</dbReference>
<dbReference type="PRINTS" id="PR01021">
    <property type="entry name" value="OMPADOMAIN"/>
</dbReference>
<dbReference type="CDD" id="cd07185">
    <property type="entry name" value="OmpA_C-like"/>
    <property type="match status" value="1"/>
</dbReference>
<dbReference type="EMBL" id="AP023322">
    <property type="protein sequence ID" value="BCI64317.1"/>
    <property type="molecule type" value="Genomic_DNA"/>
</dbReference>
<dbReference type="PROSITE" id="PS50005">
    <property type="entry name" value="TPR"/>
    <property type="match status" value="1"/>
</dbReference>
<dbReference type="Pfam" id="PF07676">
    <property type="entry name" value="PD40"/>
    <property type="match status" value="2"/>
</dbReference>
<evidence type="ECO:0000256" key="4">
    <source>
        <dbReference type="PROSITE-ProRule" id="PRU00339"/>
    </source>
</evidence>
<evidence type="ECO:0000259" key="7">
    <source>
        <dbReference type="PROSITE" id="PS51123"/>
    </source>
</evidence>
<dbReference type="Pfam" id="PF13432">
    <property type="entry name" value="TPR_16"/>
    <property type="match status" value="1"/>
</dbReference>